<comment type="similarity">
    <text evidence="1">Belongs to the LysR transcriptional regulatory family.</text>
</comment>
<feature type="domain" description="HTH lysR-type" evidence="4">
    <location>
        <begin position="1"/>
        <end position="43"/>
    </location>
</feature>
<dbReference type="Gene3D" id="1.10.10.10">
    <property type="entry name" value="Winged helix-like DNA-binding domain superfamily/Winged helix DNA-binding domain"/>
    <property type="match status" value="1"/>
</dbReference>
<dbReference type="Proteomes" id="UP001057532">
    <property type="component" value="Chromosome"/>
</dbReference>
<keyword evidence="6" id="KW-1185">Reference proteome</keyword>
<dbReference type="InterPro" id="IPR036388">
    <property type="entry name" value="WH-like_DNA-bd_sf"/>
</dbReference>
<gene>
    <name evidence="5" type="ORF">M8332_00460</name>
</gene>
<protein>
    <submittedName>
        <fullName evidence="5">LysR family transcriptional regulator</fullName>
    </submittedName>
</protein>
<evidence type="ECO:0000313" key="5">
    <source>
        <dbReference type="EMBL" id="USS93375.1"/>
    </source>
</evidence>
<dbReference type="InterPro" id="IPR036390">
    <property type="entry name" value="WH_DNA-bd_sf"/>
</dbReference>
<dbReference type="PRINTS" id="PR00039">
    <property type="entry name" value="HTHLYSR"/>
</dbReference>
<dbReference type="PANTHER" id="PTHR30126:SF64">
    <property type="entry name" value="HTH-TYPE TRANSCRIPTIONAL REGULATOR CITR"/>
    <property type="match status" value="1"/>
</dbReference>
<evidence type="ECO:0000259" key="4">
    <source>
        <dbReference type="PROSITE" id="PS50931"/>
    </source>
</evidence>
<dbReference type="Pfam" id="PF00126">
    <property type="entry name" value="HTH_1"/>
    <property type="match status" value="1"/>
</dbReference>
<name>A0ABY5C5I1_9LACO</name>
<dbReference type="PROSITE" id="PS50931">
    <property type="entry name" value="HTH_LYSR"/>
    <property type="match status" value="1"/>
</dbReference>
<dbReference type="PANTHER" id="PTHR30126">
    <property type="entry name" value="HTH-TYPE TRANSCRIPTIONAL REGULATOR"/>
    <property type="match status" value="1"/>
</dbReference>
<evidence type="ECO:0000313" key="6">
    <source>
        <dbReference type="Proteomes" id="UP001057532"/>
    </source>
</evidence>
<dbReference type="EMBL" id="CP097478">
    <property type="protein sequence ID" value="USS93375.1"/>
    <property type="molecule type" value="Genomic_DNA"/>
</dbReference>
<organism evidence="5 6">
    <name type="scientific">Fructilactobacillus ixorae</name>
    <dbReference type="NCBI Taxonomy" id="1750535"/>
    <lineage>
        <taxon>Bacteria</taxon>
        <taxon>Bacillati</taxon>
        <taxon>Bacillota</taxon>
        <taxon>Bacilli</taxon>
        <taxon>Lactobacillales</taxon>
        <taxon>Lactobacillaceae</taxon>
        <taxon>Fructilactobacillus</taxon>
    </lineage>
</organism>
<reference evidence="5" key="1">
    <citation type="submission" date="2022-05" db="EMBL/GenBank/DDBJ databases">
        <authorList>
            <person name="Oliphant S.A."/>
            <person name="Watson-Haigh N.S."/>
            <person name="Sumby K.M."/>
            <person name="Gardner J.M."/>
            <person name="Jiranek V."/>
        </authorList>
    </citation>
    <scope>NUCLEOTIDE SEQUENCE</scope>
    <source>
        <strain evidence="5">Ru20-1</strain>
    </source>
</reference>
<evidence type="ECO:0000256" key="1">
    <source>
        <dbReference type="ARBA" id="ARBA00009437"/>
    </source>
</evidence>
<evidence type="ECO:0000256" key="2">
    <source>
        <dbReference type="ARBA" id="ARBA00023015"/>
    </source>
</evidence>
<sequence>MNYRKASEQIHLSEPSLHHQIKNLEAHLGVTLFAKQGRHLRLTASGNRLIPIAEKIVASYNDGYLEMKLFKEQKASCLYISTYSLFVPLMKKFIPIFIRKNPQIEISMIVNDCNMNECECDIYITKSISKQSQQNVQKIYEYDMKLAVPAGLTNINEGFTKYDIVFSHFHSPALKKPCTSFIPRRTSSGLMT</sequence>
<keyword evidence="2" id="KW-0805">Transcription regulation</keyword>
<dbReference type="InterPro" id="IPR000847">
    <property type="entry name" value="LysR_HTH_N"/>
</dbReference>
<accession>A0ABY5C5I1</accession>
<evidence type="ECO:0000256" key="3">
    <source>
        <dbReference type="ARBA" id="ARBA00023163"/>
    </source>
</evidence>
<keyword evidence="3" id="KW-0804">Transcription</keyword>
<dbReference type="SUPFAM" id="SSF46785">
    <property type="entry name" value="Winged helix' DNA-binding domain"/>
    <property type="match status" value="1"/>
</dbReference>
<proteinExistence type="inferred from homology"/>